<evidence type="ECO:0000313" key="3">
    <source>
        <dbReference type="Proteomes" id="UP000650081"/>
    </source>
</evidence>
<name>A0A923TAU8_9BACT</name>
<feature type="transmembrane region" description="Helical" evidence="1">
    <location>
        <begin position="64"/>
        <end position="85"/>
    </location>
</feature>
<comment type="caution">
    <text evidence="2">The sequence shown here is derived from an EMBL/GenBank/DDBJ whole genome shotgun (WGS) entry which is preliminary data.</text>
</comment>
<dbReference type="AlphaFoldDB" id="A0A923TAU8"/>
<dbReference type="RefSeq" id="WP_187468575.1">
    <property type="nucleotide sequence ID" value="NZ_JACSIT010000153.1"/>
</dbReference>
<proteinExistence type="predicted"/>
<feature type="transmembrane region" description="Helical" evidence="1">
    <location>
        <begin position="91"/>
        <end position="111"/>
    </location>
</feature>
<evidence type="ECO:0000313" key="2">
    <source>
        <dbReference type="EMBL" id="MBC6996568.1"/>
    </source>
</evidence>
<keyword evidence="1" id="KW-1133">Transmembrane helix</keyword>
<reference evidence="2" key="1">
    <citation type="submission" date="2020-08" db="EMBL/GenBank/DDBJ databases">
        <title>Lewinella bacteria from marine environments.</title>
        <authorList>
            <person name="Zhong Y."/>
        </authorList>
    </citation>
    <scope>NUCLEOTIDE SEQUENCE</scope>
    <source>
        <strain evidence="2">KCTC 42187</strain>
    </source>
</reference>
<dbReference type="EMBL" id="JACSIT010000153">
    <property type="protein sequence ID" value="MBC6996568.1"/>
    <property type="molecule type" value="Genomic_DNA"/>
</dbReference>
<keyword evidence="3" id="KW-1185">Reference proteome</keyword>
<protein>
    <submittedName>
        <fullName evidence="2">Uncharacterized protein</fullName>
    </submittedName>
</protein>
<keyword evidence="1" id="KW-0812">Transmembrane</keyword>
<gene>
    <name evidence="2" type="ORF">H9S92_20515</name>
</gene>
<accession>A0A923TAU8</accession>
<sequence length="123" mass="13320">MGKLIVLFFAYFQVDTGGLGESDFLTVVGLLIPLFGAYLAIILQDDTKNRRILQPKDVRVTSDFALKAYLVVGVYPIIFCVLLHLRAIGTIPSMVALTLALGVAESGWGAYVGKVVLGLFRGE</sequence>
<keyword evidence="1" id="KW-0472">Membrane</keyword>
<evidence type="ECO:0000256" key="1">
    <source>
        <dbReference type="SAM" id="Phobius"/>
    </source>
</evidence>
<feature type="transmembrane region" description="Helical" evidence="1">
    <location>
        <begin position="26"/>
        <end position="43"/>
    </location>
</feature>
<dbReference type="Proteomes" id="UP000650081">
    <property type="component" value="Unassembled WGS sequence"/>
</dbReference>
<organism evidence="2 3">
    <name type="scientific">Neolewinella lacunae</name>
    <dbReference type="NCBI Taxonomy" id="1517758"/>
    <lineage>
        <taxon>Bacteria</taxon>
        <taxon>Pseudomonadati</taxon>
        <taxon>Bacteroidota</taxon>
        <taxon>Saprospiria</taxon>
        <taxon>Saprospirales</taxon>
        <taxon>Lewinellaceae</taxon>
        <taxon>Neolewinella</taxon>
    </lineage>
</organism>